<reference evidence="2" key="1">
    <citation type="submission" date="2010-08" db="EMBL/GenBank/DDBJ databases">
        <authorList>
            <consortium name="Caenorhabditis japonica Sequencing Consortium"/>
            <person name="Wilson R.K."/>
        </authorList>
    </citation>
    <scope>NUCLEOTIDE SEQUENCE [LARGE SCALE GENOMIC DNA]</scope>
    <source>
        <strain evidence="2">DF5081</strain>
    </source>
</reference>
<keyword evidence="2" id="KW-1185">Reference proteome</keyword>
<proteinExistence type="predicted"/>
<dbReference type="Proteomes" id="UP000005237">
    <property type="component" value="Unassembled WGS sequence"/>
</dbReference>
<dbReference type="AlphaFoldDB" id="A0A8R1ISQ0"/>
<sequence>MKCLVDGIEWNGPPPKKKKKKRKVTIMISKVASMRRSSLISSPPPITPSILARRGADTSALIRVPTLLIYTDCLAHTGGNGGECVSH</sequence>
<protein>
    <submittedName>
        <fullName evidence="1">Uncharacterized protein</fullName>
    </submittedName>
</protein>
<reference evidence="1" key="2">
    <citation type="submission" date="2022-06" db="UniProtKB">
        <authorList>
            <consortium name="EnsemblMetazoa"/>
        </authorList>
    </citation>
    <scope>IDENTIFICATION</scope>
    <source>
        <strain evidence="1">DF5081</strain>
    </source>
</reference>
<evidence type="ECO:0000313" key="1">
    <source>
        <dbReference type="EnsemblMetazoa" id="CJA39003.1"/>
    </source>
</evidence>
<dbReference type="EnsemblMetazoa" id="CJA39003.1">
    <property type="protein sequence ID" value="CJA39003.1"/>
    <property type="gene ID" value="WBGene00214850"/>
</dbReference>
<organism evidence="1 2">
    <name type="scientific">Caenorhabditis japonica</name>
    <dbReference type="NCBI Taxonomy" id="281687"/>
    <lineage>
        <taxon>Eukaryota</taxon>
        <taxon>Metazoa</taxon>
        <taxon>Ecdysozoa</taxon>
        <taxon>Nematoda</taxon>
        <taxon>Chromadorea</taxon>
        <taxon>Rhabditida</taxon>
        <taxon>Rhabditina</taxon>
        <taxon>Rhabditomorpha</taxon>
        <taxon>Rhabditoidea</taxon>
        <taxon>Rhabditidae</taxon>
        <taxon>Peloderinae</taxon>
        <taxon>Caenorhabditis</taxon>
    </lineage>
</organism>
<accession>A0A8R1ISQ0</accession>
<evidence type="ECO:0000313" key="2">
    <source>
        <dbReference type="Proteomes" id="UP000005237"/>
    </source>
</evidence>
<name>A0A8R1ISQ0_CAEJA</name>